<comment type="similarity">
    <text evidence="1">Belongs to the Cyclase 1 superfamily.</text>
</comment>
<evidence type="ECO:0000256" key="1">
    <source>
        <dbReference type="ARBA" id="ARBA00007865"/>
    </source>
</evidence>
<reference evidence="3" key="1">
    <citation type="submission" date="2023-03" db="EMBL/GenBank/DDBJ databases">
        <authorList>
            <person name="Steffen K."/>
            <person name="Cardenas P."/>
        </authorList>
    </citation>
    <scope>NUCLEOTIDE SEQUENCE</scope>
</reference>
<dbReference type="InterPro" id="IPR007325">
    <property type="entry name" value="KFase/CYL"/>
</dbReference>
<feature type="region of interest" description="Disordered" evidence="2">
    <location>
        <begin position="1"/>
        <end position="21"/>
    </location>
</feature>
<dbReference type="PANTHER" id="PTHR31118:SF12">
    <property type="entry name" value="CYCLASE-LIKE PROTEIN 2"/>
    <property type="match status" value="1"/>
</dbReference>
<dbReference type="GO" id="GO:0019441">
    <property type="term" value="P:L-tryptophan catabolic process to kynurenine"/>
    <property type="evidence" value="ECO:0007669"/>
    <property type="project" value="InterPro"/>
</dbReference>
<dbReference type="Proteomes" id="UP001174909">
    <property type="component" value="Unassembled WGS sequence"/>
</dbReference>
<accession>A0AA35W7T9</accession>
<keyword evidence="4" id="KW-1185">Reference proteome</keyword>
<sequence>MGEHSGTHISSPATFRAGAAGPHDLQPEQLVVPAAVVDVSVRASEDPDYVLDRRDIESWEQEWGRIPQGALVLLRTGWHRYWDEPHRFINVDSSGVMHTPGFAPNAARDLLLERGASGLGTDAPGVDAGVDTSFEVSRLVLEQHRLVLECLNNLDQLPPAGSTIVVGRLSLVGGSGSPASVLALTP</sequence>
<evidence type="ECO:0000313" key="3">
    <source>
        <dbReference type="EMBL" id="CAI8011318.1"/>
    </source>
</evidence>
<gene>
    <name evidence="3" type="ORF">GBAR_LOCUS7319</name>
</gene>
<organism evidence="3 4">
    <name type="scientific">Geodia barretti</name>
    <name type="common">Barrett's horny sponge</name>
    <dbReference type="NCBI Taxonomy" id="519541"/>
    <lineage>
        <taxon>Eukaryota</taxon>
        <taxon>Metazoa</taxon>
        <taxon>Porifera</taxon>
        <taxon>Demospongiae</taxon>
        <taxon>Heteroscleromorpha</taxon>
        <taxon>Tetractinellida</taxon>
        <taxon>Astrophorina</taxon>
        <taxon>Geodiidae</taxon>
        <taxon>Geodia</taxon>
    </lineage>
</organism>
<dbReference type="EMBL" id="CASHTH010001096">
    <property type="protein sequence ID" value="CAI8011318.1"/>
    <property type="molecule type" value="Genomic_DNA"/>
</dbReference>
<name>A0AA35W7T9_GEOBA</name>
<dbReference type="SUPFAM" id="SSF102198">
    <property type="entry name" value="Putative cyclase"/>
    <property type="match status" value="1"/>
</dbReference>
<evidence type="ECO:0000313" key="4">
    <source>
        <dbReference type="Proteomes" id="UP001174909"/>
    </source>
</evidence>
<proteinExistence type="inferred from homology"/>
<comment type="caution">
    <text evidence="3">The sequence shown here is derived from an EMBL/GenBank/DDBJ whole genome shotgun (WGS) entry which is preliminary data.</text>
</comment>
<dbReference type="AlphaFoldDB" id="A0AA35W7T9"/>
<keyword evidence="3" id="KW-0378">Hydrolase</keyword>
<dbReference type="GO" id="GO:0004061">
    <property type="term" value="F:arylformamidase activity"/>
    <property type="evidence" value="ECO:0007669"/>
    <property type="project" value="InterPro"/>
</dbReference>
<dbReference type="Gene3D" id="3.50.30.50">
    <property type="entry name" value="Putative cyclase"/>
    <property type="match status" value="1"/>
</dbReference>
<dbReference type="InterPro" id="IPR037175">
    <property type="entry name" value="KFase_sf"/>
</dbReference>
<dbReference type="Pfam" id="PF04199">
    <property type="entry name" value="Cyclase"/>
    <property type="match status" value="1"/>
</dbReference>
<protein>
    <submittedName>
        <fullName evidence="3">Isatin hydrolase</fullName>
    </submittedName>
</protein>
<dbReference type="PANTHER" id="PTHR31118">
    <property type="entry name" value="CYCLASE-LIKE PROTEIN 2"/>
    <property type="match status" value="1"/>
</dbReference>
<evidence type="ECO:0000256" key="2">
    <source>
        <dbReference type="SAM" id="MobiDB-lite"/>
    </source>
</evidence>